<feature type="transmembrane region" description="Helical" evidence="1">
    <location>
        <begin position="139"/>
        <end position="160"/>
    </location>
</feature>
<organism evidence="3 4">
    <name type="scientific">Rhizobium puerariae</name>
    <dbReference type="NCBI Taxonomy" id="1585791"/>
    <lineage>
        <taxon>Bacteria</taxon>
        <taxon>Pseudomonadati</taxon>
        <taxon>Pseudomonadota</taxon>
        <taxon>Alphaproteobacteria</taxon>
        <taxon>Hyphomicrobiales</taxon>
        <taxon>Rhizobiaceae</taxon>
        <taxon>Rhizobium/Agrobacterium group</taxon>
        <taxon>Rhizobium</taxon>
    </lineage>
</organism>
<keyword evidence="4" id="KW-1185">Reference proteome</keyword>
<keyword evidence="1" id="KW-0472">Membrane</keyword>
<keyword evidence="1" id="KW-0812">Transmembrane</keyword>
<dbReference type="InterPro" id="IPR025196">
    <property type="entry name" value="DUF4126"/>
</dbReference>
<sequence>MVYVLALLIGVIAGLRAMTAPAAIAWAAYLGWLDLSGSWLAFMGSIWAVGIFTVLAVVELITDQLPSTPSRKVPQQFGARIIMGALTGAALGMPGLSAVGMTSVVIGVIAGIIGAVIGTYGGAAVRAKLAASFGKDPPAAFIEDAVAIVGAYLVVAALPVPVTP</sequence>
<gene>
    <name evidence="3" type="ORF">ACFFP0_11545</name>
</gene>
<evidence type="ECO:0000259" key="2">
    <source>
        <dbReference type="Pfam" id="PF13548"/>
    </source>
</evidence>
<name>A0ABV6AFU3_9HYPH</name>
<feature type="transmembrane region" description="Helical" evidence="1">
    <location>
        <begin position="81"/>
        <end position="99"/>
    </location>
</feature>
<feature type="domain" description="DUF4126" evidence="2">
    <location>
        <begin position="5"/>
        <end position="156"/>
    </location>
</feature>
<accession>A0ABV6AFU3</accession>
<dbReference type="RefSeq" id="WP_377260527.1">
    <property type="nucleotide sequence ID" value="NZ_JBHMAA010000013.1"/>
</dbReference>
<evidence type="ECO:0000313" key="3">
    <source>
        <dbReference type="EMBL" id="MFB9949487.1"/>
    </source>
</evidence>
<comment type="caution">
    <text evidence="3">The sequence shown here is derived from an EMBL/GenBank/DDBJ whole genome shotgun (WGS) entry which is preliminary data.</text>
</comment>
<dbReference type="EMBL" id="JBHMAA010000013">
    <property type="protein sequence ID" value="MFB9949487.1"/>
    <property type="molecule type" value="Genomic_DNA"/>
</dbReference>
<feature type="transmembrane region" description="Helical" evidence="1">
    <location>
        <begin position="37"/>
        <end position="61"/>
    </location>
</feature>
<feature type="transmembrane region" description="Helical" evidence="1">
    <location>
        <begin position="105"/>
        <end position="127"/>
    </location>
</feature>
<evidence type="ECO:0000313" key="4">
    <source>
        <dbReference type="Proteomes" id="UP001589692"/>
    </source>
</evidence>
<dbReference type="Pfam" id="PF13548">
    <property type="entry name" value="DUF4126"/>
    <property type="match status" value="1"/>
</dbReference>
<reference evidence="3 4" key="1">
    <citation type="submission" date="2024-09" db="EMBL/GenBank/DDBJ databases">
        <authorList>
            <person name="Sun Q."/>
            <person name="Mori K."/>
        </authorList>
    </citation>
    <scope>NUCLEOTIDE SEQUENCE [LARGE SCALE GENOMIC DNA]</scope>
    <source>
        <strain evidence="3 4">TBRC 4938</strain>
    </source>
</reference>
<evidence type="ECO:0000256" key="1">
    <source>
        <dbReference type="SAM" id="Phobius"/>
    </source>
</evidence>
<proteinExistence type="predicted"/>
<keyword evidence="1" id="KW-1133">Transmembrane helix</keyword>
<protein>
    <submittedName>
        <fullName evidence="3">DUF4126 family protein</fullName>
    </submittedName>
</protein>
<dbReference type="Proteomes" id="UP001589692">
    <property type="component" value="Unassembled WGS sequence"/>
</dbReference>